<gene>
    <name evidence="3" type="ORF">Ahy_B05g078322</name>
</gene>
<reference evidence="3 4" key="1">
    <citation type="submission" date="2019-01" db="EMBL/GenBank/DDBJ databases">
        <title>Sequencing of cultivated peanut Arachis hypogaea provides insights into genome evolution and oil improvement.</title>
        <authorList>
            <person name="Chen X."/>
        </authorList>
    </citation>
    <scope>NUCLEOTIDE SEQUENCE [LARGE SCALE GENOMIC DNA]</scope>
    <source>
        <strain evidence="4">cv. Fuhuasheng</strain>
        <tissue evidence="3">Leaves</tissue>
    </source>
</reference>
<feature type="compositionally biased region" description="Basic residues" evidence="1">
    <location>
        <begin position="161"/>
        <end position="170"/>
    </location>
</feature>
<dbReference type="EMBL" id="SDMP01000015">
    <property type="protein sequence ID" value="RYR09890.1"/>
    <property type="molecule type" value="Genomic_DNA"/>
</dbReference>
<comment type="caution">
    <text evidence="3">The sequence shown here is derived from an EMBL/GenBank/DDBJ whole genome shotgun (WGS) entry which is preliminary data.</text>
</comment>
<keyword evidence="2" id="KW-0472">Membrane</keyword>
<dbReference type="PANTHER" id="PTHR33429">
    <property type="entry name" value="OS02G0708000 PROTEIN-RELATED"/>
    <property type="match status" value="1"/>
</dbReference>
<evidence type="ECO:0000313" key="4">
    <source>
        <dbReference type="Proteomes" id="UP000289738"/>
    </source>
</evidence>
<feature type="compositionally biased region" description="Basic residues" evidence="1">
    <location>
        <begin position="71"/>
        <end position="82"/>
    </location>
</feature>
<evidence type="ECO:0000256" key="1">
    <source>
        <dbReference type="SAM" id="MobiDB-lite"/>
    </source>
</evidence>
<dbReference type="Proteomes" id="UP000289738">
    <property type="component" value="Chromosome B05"/>
</dbReference>
<keyword evidence="2" id="KW-0812">Transmembrane</keyword>
<proteinExistence type="predicted"/>
<dbReference type="PANTHER" id="PTHR33429:SF35">
    <property type="entry name" value="PROTEIN, PUTATIVE-RELATED"/>
    <property type="match status" value="1"/>
</dbReference>
<sequence length="170" mass="18245">MSLQVQPLPQQQQSQQFQQPVQQVYPTTYTYESPPHHSNGSFGSVFVVLAIIIVISAVACCLGRLCGRKSHGHSLKHSKQQKQQKQNQNHHDFRPTKEVDIEFGFDKKIAASKPMNGHGYGHGGGGGGGRGPPKPLGPPHHGGGGGGADMNMKSFELKLGPPRKLRAGGP</sequence>
<protein>
    <submittedName>
        <fullName evidence="3">Uncharacterized protein</fullName>
    </submittedName>
</protein>
<dbReference type="AlphaFoldDB" id="A0A444Z6V0"/>
<feature type="transmembrane region" description="Helical" evidence="2">
    <location>
        <begin position="42"/>
        <end position="66"/>
    </location>
</feature>
<accession>A0A444Z6V0</accession>
<organism evidence="3 4">
    <name type="scientific">Arachis hypogaea</name>
    <name type="common">Peanut</name>
    <dbReference type="NCBI Taxonomy" id="3818"/>
    <lineage>
        <taxon>Eukaryota</taxon>
        <taxon>Viridiplantae</taxon>
        <taxon>Streptophyta</taxon>
        <taxon>Embryophyta</taxon>
        <taxon>Tracheophyta</taxon>
        <taxon>Spermatophyta</taxon>
        <taxon>Magnoliopsida</taxon>
        <taxon>eudicotyledons</taxon>
        <taxon>Gunneridae</taxon>
        <taxon>Pentapetalae</taxon>
        <taxon>rosids</taxon>
        <taxon>fabids</taxon>
        <taxon>Fabales</taxon>
        <taxon>Fabaceae</taxon>
        <taxon>Papilionoideae</taxon>
        <taxon>50 kb inversion clade</taxon>
        <taxon>dalbergioids sensu lato</taxon>
        <taxon>Dalbergieae</taxon>
        <taxon>Pterocarpus clade</taxon>
        <taxon>Arachis</taxon>
    </lineage>
</organism>
<feature type="region of interest" description="Disordered" evidence="1">
    <location>
        <begin position="112"/>
        <end position="170"/>
    </location>
</feature>
<feature type="compositionally biased region" description="Basic and acidic residues" evidence="1">
    <location>
        <begin position="89"/>
        <end position="98"/>
    </location>
</feature>
<name>A0A444Z6V0_ARAHY</name>
<dbReference type="Gramene" id="arahy.Tifrunner.gnm2.ann2.Ah15g185600.1">
    <property type="protein sequence ID" value="arahy.Tifrunner.gnm2.ann2.Ah15g185600.1-CDS-1"/>
    <property type="gene ID" value="arahy.Tifrunner.gnm2.ann2.Ah15g185600"/>
</dbReference>
<keyword evidence="4" id="KW-1185">Reference proteome</keyword>
<dbReference type="SMR" id="A0A444Z6V0"/>
<feature type="compositionally biased region" description="Gly residues" evidence="1">
    <location>
        <begin position="118"/>
        <end position="131"/>
    </location>
</feature>
<feature type="region of interest" description="Disordered" evidence="1">
    <location>
        <begin position="71"/>
        <end position="98"/>
    </location>
</feature>
<evidence type="ECO:0000313" key="3">
    <source>
        <dbReference type="EMBL" id="RYR09890.1"/>
    </source>
</evidence>
<keyword evidence="2" id="KW-1133">Transmembrane helix</keyword>
<evidence type="ECO:0000256" key="2">
    <source>
        <dbReference type="SAM" id="Phobius"/>
    </source>
</evidence>